<evidence type="ECO:0000313" key="3">
    <source>
        <dbReference type="Proteomes" id="UP001341840"/>
    </source>
</evidence>
<name>A0ABU6WV26_9FABA</name>
<keyword evidence="1" id="KW-0175">Coiled coil</keyword>
<organism evidence="2 3">
    <name type="scientific">Stylosanthes scabra</name>
    <dbReference type="NCBI Taxonomy" id="79078"/>
    <lineage>
        <taxon>Eukaryota</taxon>
        <taxon>Viridiplantae</taxon>
        <taxon>Streptophyta</taxon>
        <taxon>Embryophyta</taxon>
        <taxon>Tracheophyta</taxon>
        <taxon>Spermatophyta</taxon>
        <taxon>Magnoliopsida</taxon>
        <taxon>eudicotyledons</taxon>
        <taxon>Gunneridae</taxon>
        <taxon>Pentapetalae</taxon>
        <taxon>rosids</taxon>
        <taxon>fabids</taxon>
        <taxon>Fabales</taxon>
        <taxon>Fabaceae</taxon>
        <taxon>Papilionoideae</taxon>
        <taxon>50 kb inversion clade</taxon>
        <taxon>dalbergioids sensu lato</taxon>
        <taxon>Dalbergieae</taxon>
        <taxon>Pterocarpus clade</taxon>
        <taxon>Stylosanthes</taxon>
    </lineage>
</organism>
<accession>A0ABU6WV26</accession>
<dbReference type="EMBL" id="JASCZI010183917">
    <property type="protein sequence ID" value="MED6189796.1"/>
    <property type="molecule type" value="Genomic_DNA"/>
</dbReference>
<feature type="coiled-coil region" evidence="1">
    <location>
        <begin position="229"/>
        <end position="256"/>
    </location>
</feature>
<dbReference type="Proteomes" id="UP001341840">
    <property type="component" value="Unassembled WGS sequence"/>
</dbReference>
<sequence>MASSSEPEPAKDPKSMEIKAKLLSLNDELVKLEYNYSVYVVIPEEQEEPLSHRQTQKLISDLDEWILKTQSYIKDQVTPFLTAKIFQSYKTLNLLQRFINYDLLSRSQALTATILHPHHQEEDEDPEDIAKTVLKRTVYAAKGMLSDIRNDLEKKKSSPINLPFEYGCIENLRRRAVLAGIQLSKLLSQFMFSLSDRDEETLEKLVSKIKKSSEKTEYNFVVSKIDLVMDETTDAISEHKEQLKEKNKKKVVTAEERAVNELLMKKFYDGICDLEFVLCSENVPEVTKMVNGARVKLEVVLGLMLYQMQGIRISVGKNNHSDHDSWKRIKTLIANLWKIELYIKW</sequence>
<protein>
    <submittedName>
        <fullName evidence="2">Uncharacterized protein</fullName>
    </submittedName>
</protein>
<reference evidence="2 3" key="1">
    <citation type="journal article" date="2023" name="Plants (Basel)">
        <title>Bridging the Gap: Combining Genomics and Transcriptomics Approaches to Understand Stylosanthes scabra, an Orphan Legume from the Brazilian Caatinga.</title>
        <authorList>
            <person name="Ferreira-Neto J.R.C."/>
            <person name="da Silva M.D."/>
            <person name="Binneck E."/>
            <person name="de Melo N.F."/>
            <person name="da Silva R.H."/>
            <person name="de Melo A.L.T.M."/>
            <person name="Pandolfi V."/>
            <person name="Bustamante F.O."/>
            <person name="Brasileiro-Vidal A.C."/>
            <person name="Benko-Iseppon A.M."/>
        </authorList>
    </citation>
    <scope>NUCLEOTIDE SEQUENCE [LARGE SCALE GENOMIC DNA]</scope>
    <source>
        <tissue evidence="2">Leaves</tissue>
    </source>
</reference>
<comment type="caution">
    <text evidence="2">The sequence shown here is derived from an EMBL/GenBank/DDBJ whole genome shotgun (WGS) entry which is preliminary data.</text>
</comment>
<evidence type="ECO:0000256" key="1">
    <source>
        <dbReference type="SAM" id="Coils"/>
    </source>
</evidence>
<keyword evidence="3" id="KW-1185">Reference proteome</keyword>
<proteinExistence type="predicted"/>
<gene>
    <name evidence="2" type="ORF">PIB30_099537</name>
</gene>
<evidence type="ECO:0000313" key="2">
    <source>
        <dbReference type="EMBL" id="MED6189796.1"/>
    </source>
</evidence>